<protein>
    <submittedName>
        <fullName evidence="1">Uncharacterized protein</fullName>
    </submittedName>
</protein>
<sequence length="152" mass="16759">MLEQKERRLDVTMCHRCLMRQKAEKALQGGLLDKRAPRGLAWLSDGVYAVIPEKAPQICQVLSISHGSMSFFYFGDPSLEPGLLSSAEIVVTGRGFLADNLPFKVVSDTPLDERGSGKSGKRLCKVRFLALNEASKTQVDHVISLKEVVSIQ</sequence>
<evidence type="ECO:0000313" key="1">
    <source>
        <dbReference type="EMBL" id="SCY74195.1"/>
    </source>
</evidence>
<dbReference type="Proteomes" id="UP000198870">
    <property type="component" value="Unassembled WGS sequence"/>
</dbReference>
<reference evidence="1 2" key="1">
    <citation type="submission" date="2016-10" db="EMBL/GenBank/DDBJ databases">
        <authorList>
            <person name="de Groot N.N."/>
        </authorList>
    </citation>
    <scope>NUCLEOTIDE SEQUENCE [LARGE SCALE GENOMIC DNA]</scope>
    <source>
        <strain evidence="1 2">AA1</strain>
    </source>
</reference>
<name>A0A1G5IDG1_9BACT</name>
<dbReference type="EMBL" id="FMUX01000019">
    <property type="protein sequence ID" value="SCY74195.1"/>
    <property type="molecule type" value="Genomic_DNA"/>
</dbReference>
<proteinExistence type="predicted"/>
<dbReference type="RefSeq" id="WP_092213718.1">
    <property type="nucleotide sequence ID" value="NZ_FMUX01000019.1"/>
</dbReference>
<evidence type="ECO:0000313" key="2">
    <source>
        <dbReference type="Proteomes" id="UP000198870"/>
    </source>
</evidence>
<accession>A0A1G5IDG1</accession>
<keyword evidence="2" id="KW-1185">Reference proteome</keyword>
<dbReference type="AlphaFoldDB" id="A0A1G5IDG1"/>
<gene>
    <name evidence="1" type="ORF">SAMN05216233_11957</name>
</gene>
<organism evidence="1 2">
    <name type="scientific">Desulfoluna spongiiphila</name>
    <dbReference type="NCBI Taxonomy" id="419481"/>
    <lineage>
        <taxon>Bacteria</taxon>
        <taxon>Pseudomonadati</taxon>
        <taxon>Thermodesulfobacteriota</taxon>
        <taxon>Desulfobacteria</taxon>
        <taxon>Desulfobacterales</taxon>
        <taxon>Desulfolunaceae</taxon>
        <taxon>Desulfoluna</taxon>
    </lineage>
</organism>